<dbReference type="SUPFAM" id="SSF53335">
    <property type="entry name" value="S-adenosyl-L-methionine-dependent methyltransferases"/>
    <property type="match status" value="1"/>
</dbReference>
<feature type="non-terminal residue" evidence="1">
    <location>
        <position position="90"/>
    </location>
</feature>
<comment type="caution">
    <text evidence="1">The sequence shown here is derived from an EMBL/GenBank/DDBJ whole genome shotgun (WGS) entry which is preliminary data.</text>
</comment>
<organism evidence="1">
    <name type="scientific">marine sediment metagenome</name>
    <dbReference type="NCBI Taxonomy" id="412755"/>
    <lineage>
        <taxon>unclassified sequences</taxon>
        <taxon>metagenomes</taxon>
        <taxon>ecological metagenomes</taxon>
    </lineage>
</organism>
<sequence length="90" mass="10247">MKIIASQKWGYYQLFSGIGIEGKKLLDIGGGKATAGFLFSSRLKKYVCVDPYEGTGNPKENFNLVTNLVKEKNIKNMEIKKMNLEKFYME</sequence>
<name>X1VN78_9ZZZZ</name>
<protein>
    <submittedName>
        <fullName evidence="1">Uncharacterized protein</fullName>
    </submittedName>
</protein>
<accession>X1VN78</accession>
<dbReference type="EMBL" id="BARW01037730">
    <property type="protein sequence ID" value="GAJ17671.1"/>
    <property type="molecule type" value="Genomic_DNA"/>
</dbReference>
<reference evidence="1" key="1">
    <citation type="journal article" date="2014" name="Front. Microbiol.">
        <title>High frequency of phylogenetically diverse reductive dehalogenase-homologous genes in deep subseafloor sedimentary metagenomes.</title>
        <authorList>
            <person name="Kawai M."/>
            <person name="Futagami T."/>
            <person name="Toyoda A."/>
            <person name="Takaki Y."/>
            <person name="Nishi S."/>
            <person name="Hori S."/>
            <person name="Arai W."/>
            <person name="Tsubouchi T."/>
            <person name="Morono Y."/>
            <person name="Uchiyama I."/>
            <person name="Ito T."/>
            <person name="Fujiyama A."/>
            <person name="Inagaki F."/>
            <person name="Takami H."/>
        </authorList>
    </citation>
    <scope>NUCLEOTIDE SEQUENCE</scope>
    <source>
        <strain evidence="1">Expedition CK06-06</strain>
    </source>
</reference>
<dbReference type="AlphaFoldDB" id="X1VN78"/>
<gene>
    <name evidence="1" type="ORF">S12H4_58161</name>
</gene>
<evidence type="ECO:0000313" key="1">
    <source>
        <dbReference type="EMBL" id="GAJ17671.1"/>
    </source>
</evidence>
<proteinExistence type="predicted"/>
<dbReference type="InterPro" id="IPR029063">
    <property type="entry name" value="SAM-dependent_MTases_sf"/>
</dbReference>